<evidence type="ECO:0000256" key="3">
    <source>
        <dbReference type="ARBA" id="ARBA00022679"/>
    </source>
</evidence>
<feature type="site" description="Important for acyl-CoA specificity" evidence="7">
    <location>
        <position position="111"/>
    </location>
</feature>
<dbReference type="Pfam" id="PF04204">
    <property type="entry name" value="HTS"/>
    <property type="match status" value="1"/>
</dbReference>
<feature type="binding site" evidence="7">
    <location>
        <position position="163"/>
    </location>
    <ligand>
        <name>substrate</name>
    </ligand>
</feature>
<keyword evidence="1 7" id="KW-0963">Cytoplasm</keyword>
<dbReference type="EMBL" id="JAFREM010000025">
    <property type="protein sequence ID" value="MBO1307547.1"/>
    <property type="molecule type" value="Genomic_DNA"/>
</dbReference>
<comment type="similarity">
    <text evidence="7">Belongs to the MetA family.</text>
</comment>
<evidence type="ECO:0000256" key="6">
    <source>
        <dbReference type="ARBA" id="ARBA00049043"/>
    </source>
</evidence>
<dbReference type="SUPFAM" id="SSF52317">
    <property type="entry name" value="Class I glutamine amidotransferase-like"/>
    <property type="match status" value="1"/>
</dbReference>
<comment type="catalytic activity">
    <reaction evidence="6 7">
        <text>L-homoserine + acetyl-CoA = O-acetyl-L-homoserine + CoA</text>
        <dbReference type="Rhea" id="RHEA:13701"/>
        <dbReference type="ChEBI" id="CHEBI:57287"/>
        <dbReference type="ChEBI" id="CHEBI:57288"/>
        <dbReference type="ChEBI" id="CHEBI:57476"/>
        <dbReference type="ChEBI" id="CHEBI:57716"/>
        <dbReference type="EC" id="2.3.1.31"/>
    </reaction>
</comment>
<dbReference type="HAMAP" id="MF_00295">
    <property type="entry name" value="MetA_acyltransf"/>
    <property type="match status" value="1"/>
</dbReference>
<dbReference type="Gene3D" id="3.40.50.880">
    <property type="match status" value="1"/>
</dbReference>
<dbReference type="Proteomes" id="UP000664601">
    <property type="component" value="Unassembled WGS sequence"/>
</dbReference>
<evidence type="ECO:0000313" key="9">
    <source>
        <dbReference type="Proteomes" id="UP000664601"/>
    </source>
</evidence>
<name>A0ABS3LD38_9ENTE</name>
<comment type="caution">
    <text evidence="8">The sequence shown here is derived from an EMBL/GenBank/DDBJ whole genome shotgun (WGS) entry which is preliminary data.</text>
</comment>
<comment type="caution">
    <text evidence="7">Lacks conserved residue(s) required for the propagation of feature annotation.</text>
</comment>
<dbReference type="InterPro" id="IPR005697">
    <property type="entry name" value="HST_MetA"/>
</dbReference>
<dbReference type="NCBIfam" id="TIGR01001">
    <property type="entry name" value="metA"/>
    <property type="match status" value="1"/>
</dbReference>
<evidence type="ECO:0000256" key="7">
    <source>
        <dbReference type="HAMAP-Rule" id="MF_00295"/>
    </source>
</evidence>
<proteinExistence type="inferred from homology"/>
<dbReference type="PIRSF" id="PIRSF000450">
    <property type="entry name" value="H_ser_succinyltr"/>
    <property type="match status" value="1"/>
</dbReference>
<dbReference type="InterPro" id="IPR029062">
    <property type="entry name" value="Class_I_gatase-like"/>
</dbReference>
<sequence length="312" mass="36122">MPIRLEPDFPATKVLEGEDIFAIDNQRANQQDIRPLKLLILNLMPNKIVTEIQLLRLISQSPMQIDVDFMKVASHEHRNTSKTHLEKYYLEFSSIKDTCYDGLIITGAPIEKLPFEEVDYWEELTAIMSWSQTHVTSVIHICWGAQAGMYYHYGIDKVMYEEKLFGIFTQKLLTKHRLFRGFDDVFWMPQSRYTGINEAQIAASTLEVIAQDDQGASTILLSEDGHNAFLLGHFEYDSGTLEGEYLRDLDKGLDTQKPENYYLSSDEKVTNRWRAHAYLFFHNWINDVYQTTPYELDKIVEIQSNKNSGLGS</sequence>
<keyword evidence="5 7" id="KW-0012">Acyltransferase</keyword>
<comment type="function">
    <text evidence="7">Transfers an acetyl group from acetyl-CoA to L-homoserine, forming acetyl-L-homoserine.</text>
</comment>
<evidence type="ECO:0000256" key="4">
    <source>
        <dbReference type="ARBA" id="ARBA00023167"/>
    </source>
</evidence>
<evidence type="ECO:0000256" key="2">
    <source>
        <dbReference type="ARBA" id="ARBA00022605"/>
    </source>
</evidence>
<keyword evidence="3 7" id="KW-0808">Transferase</keyword>
<comment type="subcellular location">
    <subcellularLocation>
        <location evidence="7">Cytoplasm</location>
    </subcellularLocation>
</comment>
<keyword evidence="9" id="KW-1185">Reference proteome</keyword>
<feature type="active site" description="Proton acceptor" evidence="7">
    <location>
        <position position="233"/>
    </location>
</feature>
<accession>A0ABS3LD38</accession>
<organism evidence="8 9">
    <name type="scientific">Candidatus Enterococcus moelleringii</name>
    <dbReference type="NCBI Taxonomy" id="2815325"/>
    <lineage>
        <taxon>Bacteria</taxon>
        <taxon>Bacillati</taxon>
        <taxon>Bacillota</taxon>
        <taxon>Bacilli</taxon>
        <taxon>Lactobacillales</taxon>
        <taxon>Enterococcaceae</taxon>
        <taxon>Enterococcus</taxon>
    </lineage>
</organism>
<dbReference type="PANTHER" id="PTHR20919">
    <property type="entry name" value="HOMOSERINE O-SUCCINYLTRANSFERASE"/>
    <property type="match status" value="1"/>
</dbReference>
<evidence type="ECO:0000256" key="5">
    <source>
        <dbReference type="ARBA" id="ARBA00023315"/>
    </source>
</evidence>
<feature type="binding site" evidence="7">
    <location>
        <position position="191"/>
    </location>
    <ligand>
        <name>substrate</name>
    </ligand>
</feature>
<comment type="pathway">
    <text evidence="7">Amino-acid biosynthesis; L-methionine biosynthesis via de novo pathway; O-acetyl-L-homoserine from L-homoserine: step 1/1.</text>
</comment>
<keyword evidence="2 7" id="KW-0028">Amino-acid biosynthesis</keyword>
<dbReference type="EC" id="2.3.1.31" evidence="7"/>
<dbReference type="GO" id="GO:0008899">
    <property type="term" value="F:homoserine O-succinyltransferase activity"/>
    <property type="evidence" value="ECO:0007669"/>
    <property type="project" value="UniProtKB-EC"/>
</dbReference>
<evidence type="ECO:0000313" key="8">
    <source>
        <dbReference type="EMBL" id="MBO1307547.1"/>
    </source>
</evidence>
<feature type="active site" description="Acyl-thioester intermediate" evidence="7">
    <location>
        <position position="142"/>
    </location>
</feature>
<dbReference type="PANTHER" id="PTHR20919:SF0">
    <property type="entry name" value="HOMOSERINE O-SUCCINYLTRANSFERASE"/>
    <property type="match status" value="1"/>
</dbReference>
<keyword evidence="4 7" id="KW-0486">Methionine biosynthesis</keyword>
<feature type="active site" evidence="7">
    <location>
        <position position="235"/>
    </location>
</feature>
<gene>
    <name evidence="8" type="primary">metA</name>
    <name evidence="7" type="synonym">metAA</name>
    <name evidence="8" type="ORF">JZO70_15330</name>
</gene>
<dbReference type="InterPro" id="IPR033752">
    <property type="entry name" value="MetA_family"/>
</dbReference>
<feature type="site" description="Important for substrate specificity" evidence="7">
    <location>
        <position position="191"/>
    </location>
</feature>
<feature type="binding site" evidence="7">
    <location>
        <position position="247"/>
    </location>
    <ligand>
        <name>substrate</name>
    </ligand>
</feature>
<dbReference type="RefSeq" id="WP_207674544.1">
    <property type="nucleotide sequence ID" value="NZ_JAFREM010000025.1"/>
</dbReference>
<evidence type="ECO:0000256" key="1">
    <source>
        <dbReference type="ARBA" id="ARBA00022490"/>
    </source>
</evidence>
<reference evidence="8 9" key="1">
    <citation type="submission" date="2021-03" db="EMBL/GenBank/DDBJ databases">
        <title>Enterococcal diversity collection.</title>
        <authorList>
            <person name="Gilmore M.S."/>
            <person name="Schwartzman J."/>
            <person name="Van Tyne D."/>
            <person name="Martin M."/>
            <person name="Earl A.M."/>
            <person name="Manson A.L."/>
            <person name="Straub T."/>
            <person name="Salamzade R."/>
            <person name="Saavedra J."/>
            <person name="Lebreton F."/>
            <person name="Prichula J."/>
            <person name="Schaufler K."/>
            <person name="Gaca A."/>
            <person name="Sgardioli B."/>
            <person name="Wagenaar J."/>
            <person name="Strong T."/>
        </authorList>
    </citation>
    <scope>NUCLEOTIDE SEQUENCE [LARGE SCALE GENOMIC DNA]</scope>
    <source>
        <strain evidence="8 9">669A</strain>
    </source>
</reference>
<protein>
    <recommendedName>
        <fullName evidence="7">Homoserine O-acetyltransferase</fullName>
        <shortName evidence="7">HAT</shortName>
        <ecNumber evidence="7">2.3.1.31</ecNumber>
    </recommendedName>
    <alternativeName>
        <fullName evidence="7">Homoserine transacetylase</fullName>
        <shortName evidence="7">HTA</shortName>
    </alternativeName>
</protein>
<dbReference type="CDD" id="cd03131">
    <property type="entry name" value="GATase1_HTS"/>
    <property type="match status" value="1"/>
</dbReference>